<evidence type="ECO:0000313" key="11">
    <source>
        <dbReference type="Proteomes" id="UP000095453"/>
    </source>
</evidence>
<dbReference type="Gene3D" id="3.40.50.300">
    <property type="entry name" value="P-loop containing nucleotide triphosphate hydrolases"/>
    <property type="match status" value="2"/>
</dbReference>
<dbReference type="GO" id="GO:0016887">
    <property type="term" value="F:ATP hydrolysis activity"/>
    <property type="evidence" value="ECO:0007669"/>
    <property type="project" value="InterPro"/>
</dbReference>
<organism evidence="6 11">
    <name type="scientific">Roseburia inulinivorans</name>
    <dbReference type="NCBI Taxonomy" id="360807"/>
    <lineage>
        <taxon>Bacteria</taxon>
        <taxon>Bacillati</taxon>
        <taxon>Bacillota</taxon>
        <taxon>Clostridia</taxon>
        <taxon>Lachnospirales</taxon>
        <taxon>Lachnospiraceae</taxon>
        <taxon>Roseburia</taxon>
    </lineage>
</organism>
<evidence type="ECO:0000256" key="4">
    <source>
        <dbReference type="SAM" id="Coils"/>
    </source>
</evidence>
<keyword evidence="4" id="KW-0175">Coiled coil</keyword>
<dbReference type="Proteomes" id="UP000283738">
    <property type="component" value="Unassembled WGS sequence"/>
</dbReference>
<evidence type="ECO:0000313" key="12">
    <source>
        <dbReference type="Proteomes" id="UP000283492"/>
    </source>
</evidence>
<accession>A0A173VTA7</accession>
<feature type="domain" description="Rad50/SbcC-type AAA" evidence="5">
    <location>
        <begin position="5"/>
        <end position="267"/>
    </location>
</feature>
<dbReference type="Proteomes" id="UP000095453">
    <property type="component" value="Unassembled WGS sequence"/>
</dbReference>
<dbReference type="RefSeq" id="WP_055172271.1">
    <property type="nucleotide sequence ID" value="NZ_CABJFX010000022.1"/>
</dbReference>
<dbReference type="EMBL" id="QSKW01000022">
    <property type="protein sequence ID" value="RHE95826.1"/>
    <property type="molecule type" value="Genomic_DNA"/>
</dbReference>
<evidence type="ECO:0000313" key="13">
    <source>
        <dbReference type="Proteomes" id="UP000283738"/>
    </source>
</evidence>
<evidence type="ECO:0000313" key="6">
    <source>
        <dbReference type="EMBL" id="CUN30789.1"/>
    </source>
</evidence>
<comment type="similarity">
    <text evidence="1">Belongs to the SMC family. SbcC subfamily.</text>
</comment>
<comment type="subunit">
    <text evidence="2">Heterodimer of SbcC and SbcD.</text>
</comment>
<gene>
    <name evidence="10" type="ORF">DW707_12770</name>
    <name evidence="9" type="ORF">DW914_12150</name>
    <name evidence="8" type="ORF">DWY29_12110</name>
    <name evidence="7" type="ORF">DWY96_10895</name>
    <name evidence="6" type="ORF">ERS852444_03501</name>
</gene>
<evidence type="ECO:0000313" key="7">
    <source>
        <dbReference type="EMBL" id="RGQ47625.1"/>
    </source>
</evidence>
<evidence type="ECO:0000313" key="10">
    <source>
        <dbReference type="EMBL" id="RHE95826.1"/>
    </source>
</evidence>
<dbReference type="PANTHER" id="PTHR32114">
    <property type="entry name" value="ABC TRANSPORTER ABCH.3"/>
    <property type="match status" value="1"/>
</dbReference>
<feature type="coiled-coil region" evidence="4">
    <location>
        <begin position="457"/>
        <end position="515"/>
    </location>
</feature>
<name>A0A173VTA7_9FIRM</name>
<dbReference type="Pfam" id="PF13476">
    <property type="entry name" value="AAA_23"/>
    <property type="match status" value="1"/>
</dbReference>
<evidence type="ECO:0000313" key="14">
    <source>
        <dbReference type="Proteomes" id="UP000285820"/>
    </source>
</evidence>
<reference evidence="6 11" key="1">
    <citation type="submission" date="2015-09" db="EMBL/GenBank/DDBJ databases">
        <authorList>
            <consortium name="Pathogen Informatics"/>
        </authorList>
    </citation>
    <scope>NUCLEOTIDE SEQUENCE [LARGE SCALE GENOMIC DNA]</scope>
    <source>
        <strain evidence="6 11">2789STDY5608887</strain>
    </source>
</reference>
<dbReference type="EMBL" id="QRUN01000019">
    <property type="protein sequence ID" value="RGR66726.1"/>
    <property type="molecule type" value="Genomic_DNA"/>
</dbReference>
<dbReference type="InterPro" id="IPR038729">
    <property type="entry name" value="Rad50/SbcC_AAA"/>
</dbReference>
<protein>
    <recommendedName>
        <fullName evidence="3">Nuclease SbcCD subunit C</fullName>
    </recommendedName>
</protein>
<dbReference type="Proteomes" id="UP000283492">
    <property type="component" value="Unassembled WGS sequence"/>
</dbReference>
<evidence type="ECO:0000259" key="5">
    <source>
        <dbReference type="Pfam" id="PF13476"/>
    </source>
</evidence>
<dbReference type="GO" id="GO:0006302">
    <property type="term" value="P:double-strand break repair"/>
    <property type="evidence" value="ECO:0007669"/>
    <property type="project" value="InterPro"/>
</dbReference>
<dbReference type="EMBL" id="QRTF01000024">
    <property type="protein sequence ID" value="RGQ47625.1"/>
    <property type="molecule type" value="Genomic_DNA"/>
</dbReference>
<evidence type="ECO:0000256" key="3">
    <source>
        <dbReference type="ARBA" id="ARBA00013368"/>
    </source>
</evidence>
<reference evidence="12 13" key="2">
    <citation type="submission" date="2018-08" db="EMBL/GenBank/DDBJ databases">
        <title>A genome reference for cultivated species of the human gut microbiota.</title>
        <authorList>
            <person name="Zou Y."/>
            <person name="Xue W."/>
            <person name="Luo G."/>
        </authorList>
    </citation>
    <scope>NUCLEOTIDE SEQUENCE [LARGE SCALE GENOMIC DNA]</scope>
    <source>
        <strain evidence="8 14">AF24-4</strain>
        <strain evidence="7 13">AF28-15</strain>
        <strain evidence="10 15">AM27-11</strain>
        <strain evidence="9 12">AM42-1AC</strain>
    </source>
</reference>
<dbReference type="PANTHER" id="PTHR32114:SF2">
    <property type="entry name" value="ABC TRANSPORTER ABCH.3"/>
    <property type="match status" value="1"/>
</dbReference>
<evidence type="ECO:0000256" key="1">
    <source>
        <dbReference type="ARBA" id="ARBA00006930"/>
    </source>
</evidence>
<evidence type="ECO:0000313" key="9">
    <source>
        <dbReference type="EMBL" id="RHA87080.1"/>
    </source>
</evidence>
<dbReference type="Proteomes" id="UP000286271">
    <property type="component" value="Unassembled WGS sequence"/>
</dbReference>
<proteinExistence type="inferred from homology"/>
<dbReference type="EMBL" id="QSFX01000022">
    <property type="protein sequence ID" value="RHA87080.1"/>
    <property type="molecule type" value="Genomic_DNA"/>
</dbReference>
<dbReference type="InterPro" id="IPR027417">
    <property type="entry name" value="P-loop_NTPase"/>
</dbReference>
<feature type="coiled-coil region" evidence="4">
    <location>
        <begin position="222"/>
        <end position="270"/>
    </location>
</feature>
<dbReference type="EMBL" id="CYXX01000047">
    <property type="protein sequence ID" value="CUN30789.1"/>
    <property type="molecule type" value="Genomic_DNA"/>
</dbReference>
<evidence type="ECO:0000256" key="2">
    <source>
        <dbReference type="ARBA" id="ARBA00011322"/>
    </source>
</evidence>
<sequence>MKFKSITMENFMRYKGVNTIEFSCDPGKNVTVVLGDNTVGKTTIAQAFRFGLYGAVNMEKWKNADDYQLLNNDVLAFMDADSKAAVSVTIVAADEEKQYTICRKTIYSRNYPQMTCREFQKKVSMKIADLQAPDVVTEVDERQVEYVINELFPRNLSHYFLFDGERWSDVTVNGVRENIKESVHSLTGLSSYQAALLHLKDMGSNSVTRKFKSKITGDGMMYDSLENDRMRIEHMIEKEQEHVKNIDINIKNYQKKCDEIEQYLEENKSTEMLQGKLKNLQIVREEQRKRANNHYKTLVSQISDKAYMMFSQPLIEACVKMVKAVAGERRDIPHMRQGTIDYIIKTGRCICGTPLTEGSHELECLLEQRNYLPPADIGSLLGEFERTGNRWKNRTDGSYEELIEMAQNVDDSVHDYEETCNQLEILNRQMDASFDFAEKRRLLRHYRSEMEKTSVEKGECTGKISNYKKEIENIENNMRRREAANEENRKWRARLEVAEALYAKMKKEFEQKERKTFLELNKNVQLNFEKMFNAKDKKIQLTEQYEIQMLYQTERGYREEKNLSEGEKIARNFAFIVTVMEYSRQKKAEKLGVSELEGDTLPIVLDGPFSKLGDENIKLIAGVLPEVSEQVILFMLKKDWKYTGLDSYVGAAYCIDKKAEEAFALIRKMEEL</sequence>
<evidence type="ECO:0000313" key="15">
    <source>
        <dbReference type="Proteomes" id="UP000286271"/>
    </source>
</evidence>
<dbReference type="SUPFAM" id="SSF52540">
    <property type="entry name" value="P-loop containing nucleoside triphosphate hydrolases"/>
    <property type="match status" value="2"/>
</dbReference>
<dbReference type="Proteomes" id="UP000285820">
    <property type="component" value="Unassembled WGS sequence"/>
</dbReference>
<evidence type="ECO:0000313" key="8">
    <source>
        <dbReference type="EMBL" id="RGR66726.1"/>
    </source>
</evidence>
<dbReference type="AlphaFoldDB" id="A0A173VTA7"/>